<feature type="domain" description="ABC transporter" evidence="4">
    <location>
        <begin position="5"/>
        <end position="230"/>
    </location>
</feature>
<dbReference type="Gene3D" id="3.40.50.300">
    <property type="entry name" value="P-loop containing nucleotide triphosphate hydrolases"/>
    <property type="match status" value="2"/>
</dbReference>
<dbReference type="PANTHER" id="PTHR19211:SF14">
    <property type="entry name" value="ATP-BINDING CASSETTE SUB-FAMILY F MEMBER 1"/>
    <property type="match status" value="1"/>
</dbReference>
<dbReference type="GO" id="GO:0016887">
    <property type="term" value="F:ATP hydrolysis activity"/>
    <property type="evidence" value="ECO:0007669"/>
    <property type="project" value="InterPro"/>
</dbReference>
<dbReference type="RefSeq" id="WP_134167613.1">
    <property type="nucleotide sequence ID" value="NZ_SODD01000002.1"/>
</dbReference>
<sequence length="507" mass="58745">MQNTLQVKNVTLSDISGKVMVEDLSFIINQKDKMAIIGEEGNGKSTLLKAIYNPMWIEQYAKLSGTIDMQFSLVAYLAQKLEAKWNACFLYEYLLRDEIDEECDYNRYQRYEEICASIHIDNELLYKDQKMSSLSGGERVKMQIVKMLYHQPDLLLMDEPTNDIDLETIEWLTTFIKESDATIVFISHDIELIDACADVILHLEQRNKRNKPVWSLHYENYHSYAKNRNEKYEEDVRITQKEKRVHKAKMDHMNDLKNKVTHAHNSVSRQNPAMGRLLKKKMRVVKGIERRMSEEDFSIDTYEESIHLKLADTGYPAGKEIIHFEQDVYIQDRLLVQDANLEMYGKDKVALIGNNGTGKSVMLKAIYAMMQEKELDVIYMPQNYEELLDYQVSPIDFMLEKTTLLLADVQTLLGSIHLSVREMSEPIGSLSEGQKAKVCLAYVIAKNPKVLIMDEPTRNISPLSKPVLIELLENYKGALLLTTHDRFVLDSLNLSIYKIENQKLYKL</sequence>
<dbReference type="OrthoDB" id="9801441at2"/>
<dbReference type="InterPro" id="IPR027417">
    <property type="entry name" value="P-loop_NTPase"/>
</dbReference>
<dbReference type="Pfam" id="PF00005">
    <property type="entry name" value="ABC_tran"/>
    <property type="match status" value="2"/>
</dbReference>
<dbReference type="CDD" id="cd03221">
    <property type="entry name" value="ABCF_EF-3"/>
    <property type="match status" value="1"/>
</dbReference>
<dbReference type="InterPro" id="IPR003439">
    <property type="entry name" value="ABC_transporter-like_ATP-bd"/>
</dbReference>
<dbReference type="SMART" id="SM00382">
    <property type="entry name" value="AAA"/>
    <property type="match status" value="2"/>
</dbReference>
<dbReference type="PROSITE" id="PS50893">
    <property type="entry name" value="ABC_TRANSPORTER_2"/>
    <property type="match status" value="2"/>
</dbReference>
<dbReference type="SUPFAM" id="SSF52540">
    <property type="entry name" value="P-loop containing nucleoside triphosphate hydrolases"/>
    <property type="match status" value="2"/>
</dbReference>
<feature type="domain" description="ABC transporter" evidence="4">
    <location>
        <begin position="308"/>
        <end position="507"/>
    </location>
</feature>
<evidence type="ECO:0000256" key="1">
    <source>
        <dbReference type="ARBA" id="ARBA00022737"/>
    </source>
</evidence>
<name>A0A4R8A838_9FIRM</name>
<evidence type="ECO:0000313" key="5">
    <source>
        <dbReference type="EMBL" id="TDW26041.1"/>
    </source>
</evidence>
<evidence type="ECO:0000259" key="4">
    <source>
        <dbReference type="PROSITE" id="PS50893"/>
    </source>
</evidence>
<protein>
    <submittedName>
        <fullName evidence="5">ATPase subunit of ABC transporter with duplicated ATPase domains</fullName>
    </submittedName>
</protein>
<proteinExistence type="predicted"/>
<keyword evidence="1" id="KW-0677">Repeat</keyword>
<gene>
    <name evidence="5" type="ORF">EDD63_10262</name>
</gene>
<dbReference type="InterPro" id="IPR003593">
    <property type="entry name" value="AAA+_ATPase"/>
</dbReference>
<accession>A0A4R8A838</accession>
<evidence type="ECO:0000256" key="2">
    <source>
        <dbReference type="ARBA" id="ARBA00022741"/>
    </source>
</evidence>
<dbReference type="Proteomes" id="UP000294743">
    <property type="component" value="Unassembled WGS sequence"/>
</dbReference>
<dbReference type="PANTHER" id="PTHR19211">
    <property type="entry name" value="ATP-BINDING TRANSPORT PROTEIN-RELATED"/>
    <property type="match status" value="1"/>
</dbReference>
<dbReference type="InterPro" id="IPR017871">
    <property type="entry name" value="ABC_transporter-like_CS"/>
</dbReference>
<dbReference type="GO" id="GO:0005524">
    <property type="term" value="F:ATP binding"/>
    <property type="evidence" value="ECO:0007669"/>
    <property type="project" value="UniProtKB-KW"/>
</dbReference>
<keyword evidence="2" id="KW-0547">Nucleotide-binding</keyword>
<dbReference type="PROSITE" id="PS00211">
    <property type="entry name" value="ABC_TRANSPORTER_1"/>
    <property type="match status" value="1"/>
</dbReference>
<organism evidence="5 6">
    <name type="scientific">Breznakia blatticola</name>
    <dbReference type="NCBI Taxonomy" id="1754012"/>
    <lineage>
        <taxon>Bacteria</taxon>
        <taxon>Bacillati</taxon>
        <taxon>Bacillota</taxon>
        <taxon>Erysipelotrichia</taxon>
        <taxon>Erysipelotrichales</taxon>
        <taxon>Erysipelotrichaceae</taxon>
        <taxon>Breznakia</taxon>
    </lineage>
</organism>
<evidence type="ECO:0000313" key="6">
    <source>
        <dbReference type="Proteomes" id="UP000294743"/>
    </source>
</evidence>
<keyword evidence="6" id="KW-1185">Reference proteome</keyword>
<dbReference type="EMBL" id="SODD01000002">
    <property type="protein sequence ID" value="TDW26041.1"/>
    <property type="molecule type" value="Genomic_DNA"/>
</dbReference>
<dbReference type="InterPro" id="IPR050611">
    <property type="entry name" value="ABCF"/>
</dbReference>
<dbReference type="AlphaFoldDB" id="A0A4R8A838"/>
<comment type="caution">
    <text evidence="5">The sequence shown here is derived from an EMBL/GenBank/DDBJ whole genome shotgun (WGS) entry which is preliminary data.</text>
</comment>
<reference evidence="5 6" key="1">
    <citation type="submission" date="2019-03" db="EMBL/GenBank/DDBJ databases">
        <title>Genomic Encyclopedia of Type Strains, Phase IV (KMG-IV): sequencing the most valuable type-strain genomes for metagenomic binning, comparative biology and taxonomic classification.</title>
        <authorList>
            <person name="Goeker M."/>
        </authorList>
    </citation>
    <scope>NUCLEOTIDE SEQUENCE [LARGE SCALE GENOMIC DNA]</scope>
    <source>
        <strain evidence="5 6">DSM 28867</strain>
    </source>
</reference>
<keyword evidence="3" id="KW-0067">ATP-binding</keyword>
<evidence type="ECO:0000256" key="3">
    <source>
        <dbReference type="ARBA" id="ARBA00022840"/>
    </source>
</evidence>